<dbReference type="NCBIfam" id="TIGR02374">
    <property type="entry name" value="nitri_red_nirB"/>
    <property type="match status" value="1"/>
</dbReference>
<keyword evidence="5 16" id="KW-0349">Heme</keyword>
<feature type="domain" description="Nitrite/sulphite reductase 4Fe-4S" evidence="17">
    <location>
        <begin position="645"/>
        <end position="783"/>
    </location>
</feature>
<keyword evidence="6 15" id="KW-0285">Flavoprotein</keyword>
<keyword evidence="9 15" id="KW-0274">FAD</keyword>
<dbReference type="InterPro" id="IPR016156">
    <property type="entry name" value="FAD/NAD-linked_Rdtase_dimer_sf"/>
</dbReference>
<comment type="cofactor">
    <cofactor evidence="16">
        <name>siroheme</name>
        <dbReference type="ChEBI" id="CHEBI:60052"/>
    </cofactor>
    <text evidence="16">Binds 1 siroheme per subunit.</text>
</comment>
<evidence type="ECO:0000256" key="7">
    <source>
        <dbReference type="ARBA" id="ARBA00022714"/>
    </source>
</evidence>
<dbReference type="GO" id="GO:0050661">
    <property type="term" value="F:NADP binding"/>
    <property type="evidence" value="ECO:0007669"/>
    <property type="project" value="UniProtKB-UniRule"/>
</dbReference>
<keyword evidence="11 16" id="KW-0408">Iron</keyword>
<dbReference type="Gene3D" id="3.50.50.60">
    <property type="entry name" value="FAD/NAD(P)-binding domain"/>
    <property type="match status" value="2"/>
</dbReference>
<evidence type="ECO:0000256" key="2">
    <source>
        <dbReference type="ARBA" id="ARBA00005096"/>
    </source>
</evidence>
<comment type="cofactor">
    <cofactor evidence="14">
        <name>[2Fe-2S] cluster</name>
        <dbReference type="ChEBI" id="CHEBI:190135"/>
    </cofactor>
</comment>
<comment type="cofactor">
    <cofactor evidence="1 15">
        <name>FAD</name>
        <dbReference type="ChEBI" id="CHEBI:57692"/>
    </cofactor>
</comment>
<dbReference type="InterPro" id="IPR045854">
    <property type="entry name" value="NO2/SO3_Rdtase_4Fe4S_sf"/>
</dbReference>
<dbReference type="SUPFAM" id="SSF51905">
    <property type="entry name" value="FAD/NAD(P)-binding domain"/>
    <property type="match status" value="2"/>
</dbReference>
<evidence type="ECO:0000256" key="16">
    <source>
        <dbReference type="PIRSR" id="PIRSR037149-1"/>
    </source>
</evidence>
<evidence type="ECO:0000259" key="17">
    <source>
        <dbReference type="Pfam" id="PF01077"/>
    </source>
</evidence>
<sequence>MKQKLVVIGNGMAGVRFVEDVLDAAPDQYEITIIGDETYGGYNRIQISEVLEGEMGWDDTITNPIDWYSEKGINLINNDAATSIDKNSKVVTTKSGKSVNYDKLVIATGSHQFVLPIDGKDLNNVEVFRTIDDGKKIEEAAKTCKHAVVIGGGMEGLEAAYGLAYHNVDVTVVELAQQLMPAALDRNAARMLKQDLEAKGIKFALGARTSELVDDGNGNVAGVKYQKAVEAADGEVNYEGSEELPADLVIECLGIRSNVSLAKDAGLDVNHGIIVNQYMQSSDVDIYAIGECAEFEGKTVGIVAPCYQQAGIAAKKLADQPTDPYKEELASIELKVPGIDLFSAGNINLSNDPSIKSITAMDDSNRTYKRVFVQNDVLVGIILYGDTTMGQRYFRMLKKHENINDYTPTSVLTKADGEEAESEVASMSDDDIICGCNNVSKGEIVKAIREQGLTSVDEVGKITRAGTSCGKCKPLIQEILEAEVGDKAKAAGDSLCKCTDLGHDEIVNAIRENHWTTTKEVFEGLNWRNPEGCNKCRPAINFYLGMCFPREHEDEKDSRWANERYLANIQRDGSYSVVPRMTGGELTPEALIKLCEIAQKYNVKTMKVITSQRMGLYGIKREDLPAIWKDINDLAGMESAEGYEQSLRETKACVGKEWCRHGTIYCAHLADRIEEEFKQIDYPKKLKLGISGCPRSCAEVLTKDFGVIGYGGQYRMYIGGNNGTRVCVAEELATVKTEEEVLEYFGAYQQWFRERGHYYERSYDTLQREGVKETIEMLKDDTQRKALYDRLIEARTILREKHQNKQVWKDAYEDPKQVKELFTSKDITGE</sequence>
<keyword evidence="13 15" id="KW-0534">Nitrate assimilation</keyword>
<dbReference type="PRINTS" id="PR00368">
    <property type="entry name" value="FADPNR"/>
</dbReference>
<dbReference type="InterPro" id="IPR006066">
    <property type="entry name" value="NO2/SO3_Rdtase_FeS/sirohaem_BS"/>
</dbReference>
<dbReference type="InterPro" id="IPR005117">
    <property type="entry name" value="NiRdtase/SiRdtase_haem-b_fer"/>
</dbReference>
<dbReference type="InterPro" id="IPR007419">
    <property type="entry name" value="BFD-like_2Fe2S-bd_dom"/>
</dbReference>
<dbReference type="GO" id="GO:0051537">
    <property type="term" value="F:2 iron, 2 sulfur cluster binding"/>
    <property type="evidence" value="ECO:0007669"/>
    <property type="project" value="UniProtKB-KW"/>
</dbReference>
<evidence type="ECO:0000256" key="12">
    <source>
        <dbReference type="ARBA" id="ARBA00023014"/>
    </source>
</evidence>
<dbReference type="Gene3D" id="3.30.413.10">
    <property type="entry name" value="Sulfite Reductase Hemoprotein, domain 1"/>
    <property type="match status" value="1"/>
</dbReference>
<dbReference type="InterPro" id="IPR041854">
    <property type="entry name" value="BFD-like_2Fe2S-bd_dom_sf"/>
</dbReference>
<feature type="binding site" evidence="16">
    <location>
        <position position="653"/>
    </location>
    <ligand>
        <name>[4Fe-4S] cluster</name>
        <dbReference type="ChEBI" id="CHEBI:49883"/>
    </ligand>
</feature>
<dbReference type="SUPFAM" id="SSF55124">
    <property type="entry name" value="Nitrite/Sulfite reductase N-terminal domain-like"/>
    <property type="match status" value="1"/>
</dbReference>
<dbReference type="InterPro" id="IPR006067">
    <property type="entry name" value="NO2/SO3_Rdtase_4Fe4S_dom"/>
</dbReference>
<comment type="cofactor">
    <cofactor evidence="16">
        <name>[4Fe-4S] cluster</name>
        <dbReference type="ChEBI" id="CHEBI:49883"/>
    </cofactor>
    <text evidence="16">Binds 1 [4Fe-4S] cluster per subunit.</text>
</comment>
<dbReference type="SUPFAM" id="SSF56014">
    <property type="entry name" value="Nitrite and sulphite reductase 4Fe-4S domain-like"/>
    <property type="match status" value="1"/>
</dbReference>
<dbReference type="Gene3D" id="1.10.10.1100">
    <property type="entry name" value="BFD-like [2Fe-2S]-binding domain"/>
    <property type="match status" value="1"/>
</dbReference>
<evidence type="ECO:0000256" key="14">
    <source>
        <dbReference type="ARBA" id="ARBA00034078"/>
    </source>
</evidence>
<evidence type="ECO:0000259" key="20">
    <source>
        <dbReference type="Pfam" id="PF07992"/>
    </source>
</evidence>
<dbReference type="Pfam" id="PF04324">
    <property type="entry name" value="Fer2_BFD"/>
    <property type="match status" value="2"/>
</dbReference>
<evidence type="ECO:0000256" key="6">
    <source>
        <dbReference type="ARBA" id="ARBA00022630"/>
    </source>
</evidence>
<keyword evidence="12 16" id="KW-0411">Iron-sulfur</keyword>
<feature type="domain" description="NADH-rubredoxin oxidoreductase C-terminal" evidence="21">
    <location>
        <begin position="333"/>
        <end position="399"/>
    </location>
</feature>
<dbReference type="PANTHER" id="PTHR43809:SF1">
    <property type="entry name" value="NITRITE REDUCTASE (NADH) LARGE SUBUNIT"/>
    <property type="match status" value="1"/>
</dbReference>
<dbReference type="Pfam" id="PF18267">
    <property type="entry name" value="Rubredoxin_C"/>
    <property type="match status" value="1"/>
</dbReference>
<dbReference type="GO" id="GO:0042128">
    <property type="term" value="P:nitrate assimilation"/>
    <property type="evidence" value="ECO:0007669"/>
    <property type="project" value="UniProtKB-UniRule"/>
</dbReference>
<dbReference type="GO" id="GO:0098809">
    <property type="term" value="F:nitrite reductase activity"/>
    <property type="evidence" value="ECO:0007669"/>
    <property type="project" value="InterPro"/>
</dbReference>
<comment type="similarity">
    <text evidence="3">Belongs to the nitrite and sulfite reductase 4Fe-4S domain family.</text>
</comment>
<feature type="binding site" evidence="16">
    <location>
        <position position="659"/>
    </location>
    <ligand>
        <name>[4Fe-4S] cluster</name>
        <dbReference type="ChEBI" id="CHEBI:49883"/>
    </ligand>
</feature>
<evidence type="ECO:0000256" key="8">
    <source>
        <dbReference type="ARBA" id="ARBA00022723"/>
    </source>
</evidence>
<proteinExistence type="inferred from homology"/>
<reference evidence="22" key="2">
    <citation type="journal article" date="2021" name="PeerJ">
        <title>Extensive microbial diversity within the chicken gut microbiome revealed by metagenomics and culture.</title>
        <authorList>
            <person name="Gilroy R."/>
            <person name="Ravi A."/>
            <person name="Getino M."/>
            <person name="Pursley I."/>
            <person name="Horton D.L."/>
            <person name="Alikhan N.F."/>
            <person name="Baker D."/>
            <person name="Gharbi K."/>
            <person name="Hall N."/>
            <person name="Watson M."/>
            <person name="Adriaenssens E.M."/>
            <person name="Foster-Nyarko E."/>
            <person name="Jarju S."/>
            <person name="Secka A."/>
            <person name="Antonio M."/>
            <person name="Oren A."/>
            <person name="Chaudhuri R.R."/>
            <person name="La Ragione R."/>
            <person name="Hildebrand F."/>
            <person name="Pallen M.J."/>
        </authorList>
    </citation>
    <scope>NUCLEOTIDE SEQUENCE</scope>
    <source>
        <strain evidence="22">C6-149</strain>
    </source>
</reference>
<dbReference type="InterPro" id="IPR012744">
    <property type="entry name" value="Nitri_red_NirB"/>
</dbReference>
<evidence type="ECO:0000256" key="13">
    <source>
        <dbReference type="ARBA" id="ARBA00023063"/>
    </source>
</evidence>
<dbReference type="Pfam" id="PF01077">
    <property type="entry name" value="NIR_SIR"/>
    <property type="match status" value="1"/>
</dbReference>
<feature type="binding site" description="axial binding residue" evidence="16">
    <location>
        <position position="697"/>
    </location>
    <ligand>
        <name>siroheme</name>
        <dbReference type="ChEBI" id="CHEBI:60052"/>
    </ligand>
    <ligandPart>
        <name>Fe</name>
        <dbReference type="ChEBI" id="CHEBI:18248"/>
    </ligandPart>
</feature>
<feature type="binding site" evidence="16">
    <location>
        <position position="697"/>
    </location>
    <ligand>
        <name>[4Fe-4S] cluster</name>
        <dbReference type="ChEBI" id="CHEBI:49883"/>
    </ligand>
</feature>
<evidence type="ECO:0000259" key="21">
    <source>
        <dbReference type="Pfam" id="PF18267"/>
    </source>
</evidence>
<dbReference type="Pfam" id="PF03460">
    <property type="entry name" value="NIR_SIR_ferr"/>
    <property type="match status" value="1"/>
</dbReference>
<feature type="domain" description="Nitrite/Sulfite reductase ferredoxin-like" evidence="18">
    <location>
        <begin position="569"/>
        <end position="632"/>
    </location>
</feature>
<evidence type="ECO:0000256" key="10">
    <source>
        <dbReference type="ARBA" id="ARBA00023002"/>
    </source>
</evidence>
<feature type="domain" description="BFD-like [2Fe-2S]-binding" evidence="19">
    <location>
        <begin position="432"/>
        <end position="481"/>
    </location>
</feature>
<dbReference type="EMBL" id="JADIMP010000103">
    <property type="protein sequence ID" value="MBO8442076.1"/>
    <property type="molecule type" value="Genomic_DNA"/>
</dbReference>
<evidence type="ECO:0000256" key="5">
    <source>
        <dbReference type="ARBA" id="ARBA00022617"/>
    </source>
</evidence>
<dbReference type="PIRSF" id="PIRSF037149">
    <property type="entry name" value="NirB"/>
    <property type="match status" value="1"/>
</dbReference>
<comment type="pathway">
    <text evidence="2">Nitrogen metabolism; nitrate reduction (assimilation).</text>
</comment>
<feature type="binding site" evidence="16">
    <location>
        <position position="693"/>
    </location>
    <ligand>
        <name>[4Fe-4S] cluster</name>
        <dbReference type="ChEBI" id="CHEBI:49883"/>
    </ligand>
</feature>
<dbReference type="InterPro" id="IPR041575">
    <property type="entry name" value="Rubredoxin_C"/>
</dbReference>
<name>A0A9D9E8V2_9LACO</name>
<dbReference type="AlphaFoldDB" id="A0A9D9E8V2"/>
<dbReference type="InterPro" id="IPR052034">
    <property type="entry name" value="NasD-like"/>
</dbReference>
<keyword evidence="4 16" id="KW-0004">4Fe-4S</keyword>
<reference evidence="22" key="1">
    <citation type="submission" date="2020-10" db="EMBL/GenBank/DDBJ databases">
        <authorList>
            <person name="Gilroy R."/>
        </authorList>
    </citation>
    <scope>NUCLEOTIDE SEQUENCE</scope>
    <source>
        <strain evidence="22">C6-149</strain>
    </source>
</reference>
<dbReference type="GO" id="GO:0046872">
    <property type="term" value="F:metal ion binding"/>
    <property type="evidence" value="ECO:0007669"/>
    <property type="project" value="UniProtKB-KW"/>
</dbReference>
<dbReference type="GO" id="GO:0020037">
    <property type="term" value="F:heme binding"/>
    <property type="evidence" value="ECO:0007669"/>
    <property type="project" value="InterPro"/>
</dbReference>
<evidence type="ECO:0000256" key="11">
    <source>
        <dbReference type="ARBA" id="ARBA00023004"/>
    </source>
</evidence>
<protein>
    <submittedName>
        <fullName evidence="22">NAD(P)/FAD-dependent oxidoreductase</fullName>
    </submittedName>
</protein>
<dbReference type="CDD" id="cd19944">
    <property type="entry name" value="NirB_Fer2_BFD-like_2"/>
    <property type="match status" value="1"/>
</dbReference>
<keyword evidence="8 16" id="KW-0479">Metal-binding</keyword>
<dbReference type="InterPro" id="IPR036188">
    <property type="entry name" value="FAD/NAD-bd_sf"/>
</dbReference>
<feature type="domain" description="FAD/NAD(P)-binding" evidence="20">
    <location>
        <begin position="4"/>
        <end position="297"/>
    </location>
</feature>
<evidence type="ECO:0000256" key="3">
    <source>
        <dbReference type="ARBA" id="ARBA00010429"/>
    </source>
</evidence>
<dbReference type="Gene3D" id="3.90.480.20">
    <property type="match status" value="1"/>
</dbReference>
<dbReference type="GO" id="GO:0050660">
    <property type="term" value="F:flavin adenine dinucleotide binding"/>
    <property type="evidence" value="ECO:0007669"/>
    <property type="project" value="UniProtKB-UniRule"/>
</dbReference>
<evidence type="ECO:0000256" key="4">
    <source>
        <dbReference type="ARBA" id="ARBA00022485"/>
    </source>
</evidence>
<dbReference type="InterPro" id="IPR017121">
    <property type="entry name" value="Nitrite_Rdtase_lsu"/>
</dbReference>
<dbReference type="Gene3D" id="3.30.390.30">
    <property type="match status" value="1"/>
</dbReference>
<evidence type="ECO:0000259" key="18">
    <source>
        <dbReference type="Pfam" id="PF03460"/>
    </source>
</evidence>
<dbReference type="PRINTS" id="PR00397">
    <property type="entry name" value="SIROHAEM"/>
</dbReference>
<dbReference type="PANTHER" id="PTHR43809">
    <property type="entry name" value="NITRITE REDUCTASE (NADH) LARGE SUBUNIT"/>
    <property type="match status" value="1"/>
</dbReference>
<evidence type="ECO:0000256" key="9">
    <source>
        <dbReference type="ARBA" id="ARBA00022827"/>
    </source>
</evidence>
<evidence type="ECO:0000256" key="1">
    <source>
        <dbReference type="ARBA" id="ARBA00001974"/>
    </source>
</evidence>
<dbReference type="InterPro" id="IPR023753">
    <property type="entry name" value="FAD/NAD-binding_dom"/>
</dbReference>
<dbReference type="FunFam" id="1.10.10.1100:FF:000002">
    <property type="entry name" value="Nitrite reductase large subunit"/>
    <property type="match status" value="1"/>
</dbReference>
<gene>
    <name evidence="22" type="ORF">IAA89_06605</name>
</gene>
<comment type="caution">
    <text evidence="22">The sequence shown here is derived from an EMBL/GenBank/DDBJ whole genome shotgun (WGS) entry which is preliminary data.</text>
</comment>
<evidence type="ECO:0000259" key="19">
    <source>
        <dbReference type="Pfam" id="PF04324"/>
    </source>
</evidence>
<dbReference type="Proteomes" id="UP000823614">
    <property type="component" value="Unassembled WGS sequence"/>
</dbReference>
<feature type="domain" description="BFD-like [2Fe-2S]-binding" evidence="19">
    <location>
        <begin position="496"/>
        <end position="544"/>
    </location>
</feature>
<dbReference type="PROSITE" id="PS00365">
    <property type="entry name" value="NIR_SIR"/>
    <property type="match status" value="1"/>
</dbReference>
<dbReference type="CDD" id="cd19943">
    <property type="entry name" value="NirB_Fer2_BFD-like_1"/>
    <property type="match status" value="1"/>
</dbReference>
<keyword evidence="7" id="KW-0001">2Fe-2S</keyword>
<dbReference type="Pfam" id="PF07992">
    <property type="entry name" value="Pyr_redox_2"/>
    <property type="match status" value="1"/>
</dbReference>
<evidence type="ECO:0000313" key="22">
    <source>
        <dbReference type="EMBL" id="MBO8442076.1"/>
    </source>
</evidence>
<evidence type="ECO:0000256" key="15">
    <source>
        <dbReference type="PIRNR" id="PIRNR037149"/>
    </source>
</evidence>
<dbReference type="GO" id="GO:0051539">
    <property type="term" value="F:4 iron, 4 sulfur cluster binding"/>
    <property type="evidence" value="ECO:0007669"/>
    <property type="project" value="UniProtKB-KW"/>
</dbReference>
<accession>A0A9D9E8V2</accession>
<organism evidence="22 23">
    <name type="scientific">Candidatus Gallilactobacillus intestinavium</name>
    <dbReference type="NCBI Taxonomy" id="2840838"/>
    <lineage>
        <taxon>Bacteria</taxon>
        <taxon>Bacillati</taxon>
        <taxon>Bacillota</taxon>
        <taxon>Bacilli</taxon>
        <taxon>Lactobacillales</taxon>
        <taxon>Lactobacillaceae</taxon>
        <taxon>Lactobacillaceae incertae sedis</taxon>
        <taxon>Candidatus Gallilactobacillus</taxon>
    </lineage>
</organism>
<evidence type="ECO:0000313" key="23">
    <source>
        <dbReference type="Proteomes" id="UP000823614"/>
    </source>
</evidence>
<dbReference type="InterPro" id="IPR036136">
    <property type="entry name" value="Nit/Sulf_reduc_fer-like_dom_sf"/>
</dbReference>
<keyword evidence="10" id="KW-0560">Oxidoreductase</keyword>